<dbReference type="GO" id="GO:0009636">
    <property type="term" value="P:response to toxic substance"/>
    <property type="evidence" value="ECO:0007669"/>
    <property type="project" value="TreeGrafter"/>
</dbReference>
<evidence type="ECO:0000256" key="5">
    <source>
        <dbReference type="ARBA" id="ARBA00022490"/>
    </source>
</evidence>
<keyword evidence="7 9" id="KW-0378">Hydrolase</keyword>
<dbReference type="FunFam" id="3.90.70.10:FF:000021">
    <property type="entry name" value="Bleomycin hydrolase"/>
    <property type="match status" value="1"/>
</dbReference>
<evidence type="ECO:0000256" key="2">
    <source>
        <dbReference type="ARBA" id="ARBA00004496"/>
    </source>
</evidence>
<dbReference type="PIRSF" id="PIRSF005700">
    <property type="entry name" value="PepC"/>
    <property type="match status" value="1"/>
</dbReference>
<feature type="active site" evidence="10">
    <location>
        <position position="373"/>
    </location>
</feature>
<keyword evidence="6 9" id="KW-0645">Protease</keyword>
<evidence type="ECO:0000313" key="11">
    <source>
        <dbReference type="EMBL" id="ADD38003.1"/>
    </source>
</evidence>
<dbReference type="InterPro" id="IPR004134">
    <property type="entry name" value="Peptidase_C1B"/>
</dbReference>
<organism evidence="11">
    <name type="scientific">Lepeophtheirus salmonis</name>
    <name type="common">Salmon louse</name>
    <name type="synonym">Caligus salmonis</name>
    <dbReference type="NCBI Taxonomy" id="72036"/>
    <lineage>
        <taxon>Eukaryota</taxon>
        <taxon>Metazoa</taxon>
        <taxon>Ecdysozoa</taxon>
        <taxon>Arthropoda</taxon>
        <taxon>Crustacea</taxon>
        <taxon>Multicrustacea</taxon>
        <taxon>Hexanauplia</taxon>
        <taxon>Copepoda</taxon>
        <taxon>Siphonostomatoida</taxon>
        <taxon>Caligidae</taxon>
        <taxon>Lepeophtheirus</taxon>
    </lineage>
</organism>
<proteinExistence type="evidence at transcript level"/>
<protein>
    <recommendedName>
        <fullName evidence="4 9">Bleomycin hydrolase</fullName>
        <ecNumber evidence="3 9">3.4.22.40</ecNumber>
    </recommendedName>
</protein>
<evidence type="ECO:0000256" key="3">
    <source>
        <dbReference type="ARBA" id="ARBA00012465"/>
    </source>
</evidence>
<evidence type="ECO:0000256" key="8">
    <source>
        <dbReference type="ARBA" id="ARBA00022807"/>
    </source>
</evidence>
<evidence type="ECO:0000256" key="9">
    <source>
        <dbReference type="PIRNR" id="PIRNR005700"/>
    </source>
</evidence>
<accession>D3PHG7</accession>
<dbReference type="EMBL" id="BT121073">
    <property type="protein sequence ID" value="ADD38003.1"/>
    <property type="molecule type" value="mRNA"/>
</dbReference>
<dbReference type="EC" id="3.4.22.40" evidence="3 9"/>
<dbReference type="PANTHER" id="PTHR10363">
    <property type="entry name" value="BLEOMYCIN HYDROLASE"/>
    <property type="match status" value="1"/>
</dbReference>
<comment type="similarity">
    <text evidence="9">Belongs to the peptidase C1 family.</text>
</comment>
<dbReference type="PANTHER" id="PTHR10363:SF2">
    <property type="entry name" value="BLEOMYCIN HYDROLASE"/>
    <property type="match status" value="1"/>
</dbReference>
<sequence>MESLTLDTLQNLRVEFQSDEKNIIAQNIVTKTDPQLACVNRSIYEKNYNHVFTHKITDEGKPVSNQKASGRCWLFAALNAMRIPFMKDLNVEEFEFSHGFLFFYDKIERANFFLNKIVEICEKDPNVEPSGRLLSYLLKEPLADGGQWGMGCSIIEKYGVIPKKCFPETFSSESSYRMNNMLTSKLRQFSKNIITMSKKGTAKEDILKEIDGYMKIIYRIIAICLSIPPESFVWEYYDKSKNYKKIGPITPLEFYQKYVKPLWNVSEHICLVSDPRPENPIGKAYTVDYLGNTIGGLPIIYNNQSIDTLLSISAKSIKDGSAVWCGLDMTMFHKSKGIMDLDLFDHELMFGTKLVLGMEKADRLRYFDSAMGHAVNLTGVSFDDNGEPSKWRIENSWGKDFGEDGYLSMTNEWFREFGFEVVVKKEYVPQEIIDVFKMEPIVLPAWDPMGVLA</sequence>
<dbReference type="PROSITE" id="PS00639">
    <property type="entry name" value="THIOL_PROTEASE_HIS"/>
    <property type="match status" value="1"/>
</dbReference>
<dbReference type="InterPro" id="IPR025660">
    <property type="entry name" value="Pept_his_AS"/>
</dbReference>
<dbReference type="GO" id="GO:0070005">
    <property type="term" value="F:cysteine-type aminopeptidase activity"/>
    <property type="evidence" value="ECO:0007669"/>
    <property type="project" value="InterPro"/>
</dbReference>
<dbReference type="GO" id="GO:0004197">
    <property type="term" value="F:cysteine-type endopeptidase activity"/>
    <property type="evidence" value="ECO:0007669"/>
    <property type="project" value="UniProtKB-EC"/>
</dbReference>
<dbReference type="Gene3D" id="3.90.70.10">
    <property type="entry name" value="Cysteine proteinases"/>
    <property type="match status" value="1"/>
</dbReference>
<dbReference type="SUPFAM" id="SSF54001">
    <property type="entry name" value="Cysteine proteinases"/>
    <property type="match status" value="1"/>
</dbReference>
<dbReference type="AlphaFoldDB" id="D3PHG7"/>
<evidence type="ECO:0000256" key="7">
    <source>
        <dbReference type="ARBA" id="ARBA00022801"/>
    </source>
</evidence>
<dbReference type="GO" id="GO:0005737">
    <property type="term" value="C:cytoplasm"/>
    <property type="evidence" value="ECO:0007669"/>
    <property type="project" value="UniProtKB-SubCell"/>
</dbReference>
<feature type="active site" evidence="10">
    <location>
        <position position="72"/>
    </location>
</feature>
<keyword evidence="8 9" id="KW-0788">Thiol protease</keyword>
<evidence type="ECO:0000256" key="4">
    <source>
        <dbReference type="ARBA" id="ARBA00022227"/>
    </source>
</evidence>
<keyword evidence="5 9" id="KW-0963">Cytoplasm</keyword>
<dbReference type="PROSITE" id="PS00139">
    <property type="entry name" value="THIOL_PROTEASE_CYS"/>
    <property type="match status" value="1"/>
</dbReference>
<dbReference type="CDD" id="cd00585">
    <property type="entry name" value="Peptidase_C1B"/>
    <property type="match status" value="1"/>
</dbReference>
<dbReference type="OrthoDB" id="2666448at2759"/>
<comment type="catalytic activity">
    <reaction evidence="1 9">
        <text>Inactivates bleomycin B2 (a cytotoxic glycometallopeptide) by hydrolysis of a carboxyamide bond of beta-aminoalanine, but also shows general aminopeptidase activity. The specificity varies somewhat with source, but amino acid arylamides of Met, Leu and Ala are preferred.</text>
        <dbReference type="EC" id="3.4.22.40"/>
    </reaction>
</comment>
<evidence type="ECO:0000256" key="6">
    <source>
        <dbReference type="ARBA" id="ARBA00022670"/>
    </source>
</evidence>
<gene>
    <name evidence="11" type="primary">BLMH</name>
</gene>
<feature type="active site" evidence="10">
    <location>
        <position position="395"/>
    </location>
</feature>
<dbReference type="GO" id="GO:0006508">
    <property type="term" value="P:proteolysis"/>
    <property type="evidence" value="ECO:0007669"/>
    <property type="project" value="UniProtKB-KW"/>
</dbReference>
<dbReference type="InterPro" id="IPR000169">
    <property type="entry name" value="Pept_cys_AS"/>
</dbReference>
<dbReference type="Pfam" id="PF03051">
    <property type="entry name" value="Peptidase_C1_2"/>
    <property type="match status" value="1"/>
</dbReference>
<dbReference type="MEROPS" id="C01.084"/>
<dbReference type="GO" id="GO:0043418">
    <property type="term" value="P:homocysteine catabolic process"/>
    <property type="evidence" value="ECO:0007669"/>
    <property type="project" value="TreeGrafter"/>
</dbReference>
<dbReference type="InterPro" id="IPR038765">
    <property type="entry name" value="Papain-like_cys_pep_sf"/>
</dbReference>
<evidence type="ECO:0000256" key="10">
    <source>
        <dbReference type="PIRSR" id="PIRSR005700-1"/>
    </source>
</evidence>
<evidence type="ECO:0000256" key="1">
    <source>
        <dbReference type="ARBA" id="ARBA00000423"/>
    </source>
</evidence>
<comment type="subcellular location">
    <subcellularLocation>
        <location evidence="2 9">Cytoplasm</location>
    </subcellularLocation>
</comment>
<reference evidence="11" key="1">
    <citation type="submission" date="2010-03" db="EMBL/GenBank/DDBJ databases">
        <title>Atlantic Lepeophtheirus salmonis ESTs and full-length cDNAs.</title>
        <authorList>
            <person name="Yasuike M."/>
            <person name="von Schalburg K."/>
            <person name="Cooper G."/>
            <person name="Leong J."/>
            <person name="Nilsen F."/>
            <person name="Jones S.R.M."/>
            <person name="Koop B.F."/>
        </authorList>
    </citation>
    <scope>NUCLEOTIDE SEQUENCE</scope>
    <source>
        <strain evidence="11">Atlantic form</strain>
        <tissue evidence="11">Mixed tissue</tissue>
    </source>
</reference>
<name>D3PHG7_LEPSM</name>